<sequence length="153" mass="16983">MPYQISWLIEEKILYTEYTGVMSIEILRAANEEKLALLDTLAKAVYDITDVRLVTRFPISLIALKEVSTAIAHHQIQLAYLLVQCPVLRMTSASVACALGLTPHQYADESQMLDHLRARAPEQIPATLSAFPRADAYETYEAAHAGIAITTSH</sequence>
<keyword evidence="2" id="KW-1185">Reference proteome</keyword>
<dbReference type="Proteomes" id="UP000594468">
    <property type="component" value="Chromosome"/>
</dbReference>
<dbReference type="KEGG" id="pmet:G4Y79_02415"/>
<name>A0A7S8IE31_9CHLR</name>
<dbReference type="RefSeq" id="WP_195171317.1">
    <property type="nucleotide sequence ID" value="NZ_CP062983.1"/>
</dbReference>
<dbReference type="EMBL" id="CP062983">
    <property type="protein sequence ID" value="QPC83250.1"/>
    <property type="molecule type" value="Genomic_DNA"/>
</dbReference>
<gene>
    <name evidence="1" type="ORF">G4Y79_02415</name>
</gene>
<dbReference type="AlphaFoldDB" id="A0A7S8IE31"/>
<proteinExistence type="predicted"/>
<reference evidence="1 2" key="1">
    <citation type="submission" date="2020-02" db="EMBL/GenBank/DDBJ databases">
        <authorList>
            <person name="Zheng R.K."/>
            <person name="Sun C.M."/>
        </authorList>
    </citation>
    <scope>NUCLEOTIDE SEQUENCE [LARGE SCALE GENOMIC DNA]</scope>
    <source>
        <strain evidence="2">rifampicinis</strain>
    </source>
</reference>
<accession>A0A7S8IE31</accession>
<protein>
    <submittedName>
        <fullName evidence="1">Uncharacterized protein</fullName>
    </submittedName>
</protein>
<evidence type="ECO:0000313" key="1">
    <source>
        <dbReference type="EMBL" id="QPC83250.1"/>
    </source>
</evidence>
<organism evidence="1 2">
    <name type="scientific">Phototrophicus methaneseepsis</name>
    <dbReference type="NCBI Taxonomy" id="2710758"/>
    <lineage>
        <taxon>Bacteria</taxon>
        <taxon>Bacillati</taxon>
        <taxon>Chloroflexota</taxon>
        <taxon>Candidatus Thermofontia</taxon>
        <taxon>Phototrophicales</taxon>
        <taxon>Phototrophicaceae</taxon>
        <taxon>Phototrophicus</taxon>
    </lineage>
</organism>
<evidence type="ECO:0000313" key="2">
    <source>
        <dbReference type="Proteomes" id="UP000594468"/>
    </source>
</evidence>